<dbReference type="EMBL" id="CAJHIA010000014">
    <property type="protein sequence ID" value="CAD6445217.1"/>
    <property type="molecule type" value="Genomic_DNA"/>
</dbReference>
<dbReference type="AlphaFoldDB" id="A0A8H2ZN65"/>
<organism evidence="1 2">
    <name type="scientific">Sclerotinia trifoliorum</name>
    <dbReference type="NCBI Taxonomy" id="28548"/>
    <lineage>
        <taxon>Eukaryota</taxon>
        <taxon>Fungi</taxon>
        <taxon>Dikarya</taxon>
        <taxon>Ascomycota</taxon>
        <taxon>Pezizomycotina</taxon>
        <taxon>Leotiomycetes</taxon>
        <taxon>Helotiales</taxon>
        <taxon>Sclerotiniaceae</taxon>
        <taxon>Sclerotinia</taxon>
    </lineage>
</organism>
<dbReference type="Gene3D" id="1.20.1170.10">
    <property type="match status" value="1"/>
</dbReference>
<gene>
    <name evidence="1" type="ORF">SCLTRI_LOCUS5009</name>
</gene>
<dbReference type="Proteomes" id="UP000624404">
    <property type="component" value="Unassembled WGS sequence"/>
</dbReference>
<dbReference type="OrthoDB" id="4494488at2759"/>
<comment type="caution">
    <text evidence="1">The sequence shown here is derived from an EMBL/GenBank/DDBJ whole genome shotgun (WGS) entry which is preliminary data.</text>
</comment>
<reference evidence="1" key="1">
    <citation type="submission" date="2020-10" db="EMBL/GenBank/DDBJ databases">
        <authorList>
            <person name="Kusch S."/>
        </authorList>
    </citation>
    <scope>NUCLEOTIDE SEQUENCE</scope>
    <source>
        <strain evidence="1">SwB9</strain>
    </source>
</reference>
<dbReference type="SUPFAM" id="SSF58100">
    <property type="entry name" value="Bacterial hemolysins"/>
    <property type="match status" value="1"/>
</dbReference>
<accession>A0A8H2ZN65</accession>
<evidence type="ECO:0000313" key="2">
    <source>
        <dbReference type="Proteomes" id="UP000624404"/>
    </source>
</evidence>
<protein>
    <submittedName>
        <fullName evidence="1">07b06209-cfd8-402b-a3dc-9f09734075db</fullName>
    </submittedName>
</protein>
<proteinExistence type="predicted"/>
<keyword evidence="2" id="KW-1185">Reference proteome</keyword>
<dbReference type="CDD" id="cd22656">
    <property type="entry name" value="ClyA_Cry6Aa-like"/>
    <property type="match status" value="1"/>
</dbReference>
<name>A0A8H2ZN65_9HELO</name>
<sequence length="397" mass="43060">MTTPAASDDSLFEPKGLTASDGKYVLDHAGISSLLRYVWSGVLLPTTKDEYLTRTGVASSHYDHVKKYIDPLLLAYAPCKTHCTNFKNTTYPSIVALSHSVKDFAGSAGGKEDGSYYAAIIAAGKTLSIELKKPVAQQDSSTIDDARETIKELIDAQLIAIDELKQIALTAVNNLHTFEEQCQADRISLNGQDKIITDALTGDSGDIVEIQAAITANKAELSKDQSEYDEDVTIASTAVTYAWCWPIGTIVAATIMGVYGARAVEMQGKINGLKGLLADEDDQIKADKALVADLTLMKADLETLISMIGPAIRAIEGMSSVWENIALDLQSVRDYTQEKSGVGLPAVQKVNQNSIINQWNNLYTKVDNYLDMAYVTEPEQMTLDSYVNNLSAVINAN</sequence>
<evidence type="ECO:0000313" key="1">
    <source>
        <dbReference type="EMBL" id="CAD6445217.1"/>
    </source>
</evidence>